<feature type="binding site" evidence="2">
    <location>
        <position position="218"/>
    </location>
    <ligand>
        <name>Mg(2+)</name>
        <dbReference type="ChEBI" id="CHEBI:18420"/>
        <label>5</label>
    </ligand>
</feature>
<feature type="binding site" evidence="2">
    <location>
        <position position="217"/>
    </location>
    <ligand>
        <name>ATP</name>
        <dbReference type="ChEBI" id="CHEBI:30616"/>
    </ligand>
</feature>
<feature type="binding site" evidence="2">
    <location>
        <position position="56"/>
    </location>
    <ligand>
        <name>substrate</name>
    </ligand>
</feature>
<keyword evidence="6" id="KW-1185">Reference proteome</keyword>
<dbReference type="InterPro" id="IPR036921">
    <property type="entry name" value="PurM-like_N_sf"/>
</dbReference>
<feature type="binding site" evidence="2">
    <location>
        <position position="49"/>
    </location>
    <ligand>
        <name>Mg(2+)</name>
        <dbReference type="ChEBI" id="CHEBI:18420"/>
        <label>1</label>
    </ligand>
</feature>
<dbReference type="NCBIfam" id="TIGR01379">
    <property type="entry name" value="thiL"/>
    <property type="match status" value="1"/>
</dbReference>
<organism evidence="5 6">
    <name type="scientific">Pseudoduganella dura</name>
    <dbReference type="NCBI Taxonomy" id="321982"/>
    <lineage>
        <taxon>Bacteria</taxon>
        <taxon>Pseudomonadati</taxon>
        <taxon>Pseudomonadota</taxon>
        <taxon>Betaproteobacteria</taxon>
        <taxon>Burkholderiales</taxon>
        <taxon>Oxalobacteraceae</taxon>
        <taxon>Telluria group</taxon>
        <taxon>Pseudoduganella</taxon>
    </lineage>
</organism>
<feature type="binding site" evidence="2">
    <location>
        <position position="268"/>
    </location>
    <ligand>
        <name>substrate</name>
    </ligand>
</feature>
<dbReference type="SUPFAM" id="SSF56042">
    <property type="entry name" value="PurM C-terminal domain-like"/>
    <property type="match status" value="1"/>
</dbReference>
<feature type="binding site" evidence="2">
    <location>
        <position position="124"/>
    </location>
    <ligand>
        <name>Mg(2+)</name>
        <dbReference type="ChEBI" id="CHEBI:18420"/>
        <label>1</label>
    </ligand>
</feature>
<keyword evidence="2" id="KW-0460">Magnesium</keyword>
<dbReference type="CDD" id="cd02194">
    <property type="entry name" value="ThiL"/>
    <property type="match status" value="1"/>
</dbReference>
<comment type="caution">
    <text evidence="5">The sequence shown here is derived from an EMBL/GenBank/DDBJ whole genome shotgun (WGS) entry which is preliminary data.</text>
</comment>
<evidence type="ECO:0000313" key="6">
    <source>
        <dbReference type="Proteomes" id="UP000431684"/>
    </source>
</evidence>
<feature type="binding site" evidence="2">
    <location>
        <position position="32"/>
    </location>
    <ligand>
        <name>Mg(2+)</name>
        <dbReference type="ChEBI" id="CHEBI:18420"/>
        <label>4</label>
    </ligand>
</feature>
<comment type="miscellaneous">
    <text evidence="2">Reaction mechanism of ThiL seems to utilize a direct, inline transfer of the gamma-phosphate of ATP to TMP rather than a phosphorylated enzyme intermediate.</text>
</comment>
<dbReference type="SUPFAM" id="SSF55326">
    <property type="entry name" value="PurM N-terminal domain-like"/>
    <property type="match status" value="1"/>
</dbReference>
<keyword evidence="2 5" id="KW-0418">Kinase</keyword>
<evidence type="ECO:0000256" key="2">
    <source>
        <dbReference type="HAMAP-Rule" id="MF_02128"/>
    </source>
</evidence>
<dbReference type="AlphaFoldDB" id="A0A6I3XKA0"/>
<dbReference type="GO" id="GO:0009229">
    <property type="term" value="P:thiamine diphosphate biosynthetic process"/>
    <property type="evidence" value="ECO:0007669"/>
    <property type="project" value="UniProtKB-UniRule"/>
</dbReference>
<dbReference type="InterPro" id="IPR016188">
    <property type="entry name" value="PurM-like_N"/>
</dbReference>
<dbReference type="GO" id="GO:0009228">
    <property type="term" value="P:thiamine biosynthetic process"/>
    <property type="evidence" value="ECO:0007669"/>
    <property type="project" value="UniProtKB-KW"/>
</dbReference>
<feature type="binding site" evidence="2">
    <location>
        <position position="32"/>
    </location>
    <ligand>
        <name>Mg(2+)</name>
        <dbReference type="ChEBI" id="CHEBI:18420"/>
        <label>3</label>
    </ligand>
</feature>
<feature type="domain" description="PurM-like N-terminal" evidence="3">
    <location>
        <begin position="30"/>
        <end position="140"/>
    </location>
</feature>
<feature type="binding site" evidence="2">
    <location>
        <position position="48"/>
    </location>
    <ligand>
        <name>Mg(2+)</name>
        <dbReference type="ChEBI" id="CHEBI:18420"/>
        <label>1</label>
    </ligand>
</feature>
<keyword evidence="1 2" id="KW-0784">Thiamine biosynthesis</keyword>
<feature type="binding site" evidence="2">
    <location>
        <position position="77"/>
    </location>
    <ligand>
        <name>Mg(2+)</name>
        <dbReference type="ChEBI" id="CHEBI:18420"/>
        <label>2</label>
    </ligand>
</feature>
<comment type="similarity">
    <text evidence="2">Belongs to the thiamine-monophosphate kinase family.</text>
</comment>
<dbReference type="UniPathway" id="UPA00060">
    <property type="reaction ID" value="UER00142"/>
</dbReference>
<comment type="catalytic activity">
    <reaction evidence="2">
        <text>thiamine phosphate + ATP = thiamine diphosphate + ADP</text>
        <dbReference type="Rhea" id="RHEA:15913"/>
        <dbReference type="ChEBI" id="CHEBI:30616"/>
        <dbReference type="ChEBI" id="CHEBI:37575"/>
        <dbReference type="ChEBI" id="CHEBI:58937"/>
        <dbReference type="ChEBI" id="CHEBI:456216"/>
        <dbReference type="EC" id="2.7.4.16"/>
    </reaction>
</comment>
<reference evidence="5 6" key="1">
    <citation type="submission" date="2019-11" db="EMBL/GenBank/DDBJ databases">
        <title>Draft Genome Sequences of Six Type Strains of the Genus Massilia.</title>
        <authorList>
            <person name="Miess H."/>
            <person name="Frediansyah A."/>
            <person name="Goeker M."/>
            <person name="Gross H."/>
        </authorList>
    </citation>
    <scope>NUCLEOTIDE SEQUENCE [LARGE SCALE GENOMIC DNA]</scope>
    <source>
        <strain evidence="5 6">DSM 17513</strain>
    </source>
</reference>
<name>A0A6I3XKA0_9BURK</name>
<dbReference type="EC" id="2.7.4.16" evidence="2"/>
<dbReference type="PANTHER" id="PTHR30270">
    <property type="entry name" value="THIAMINE-MONOPHOSPHATE KINASE"/>
    <property type="match status" value="1"/>
</dbReference>
<dbReference type="Pfam" id="PF02769">
    <property type="entry name" value="AIRS_C"/>
    <property type="match status" value="1"/>
</dbReference>
<dbReference type="HAMAP" id="MF_02128">
    <property type="entry name" value="TMP_kinase"/>
    <property type="match status" value="1"/>
</dbReference>
<feature type="binding site" evidence="2">
    <location>
        <position position="324"/>
    </location>
    <ligand>
        <name>substrate</name>
    </ligand>
</feature>
<feature type="binding site" evidence="2">
    <location>
        <position position="47"/>
    </location>
    <ligand>
        <name>Mg(2+)</name>
        <dbReference type="ChEBI" id="CHEBI:18420"/>
        <label>4</label>
    </ligand>
</feature>
<keyword evidence="2" id="KW-0547">Nucleotide-binding</keyword>
<evidence type="ECO:0000259" key="3">
    <source>
        <dbReference type="Pfam" id="PF00586"/>
    </source>
</evidence>
<dbReference type="Pfam" id="PF00586">
    <property type="entry name" value="AIRS"/>
    <property type="match status" value="1"/>
</dbReference>
<sequence>MLSEFDLIKQYFVRPARPAPLSPRAQLGIGDDCALLGITPGQSFAISSDMLVEGRHFFAGEDPRRLGHKSLAVNLSDLAAMGARPAGFTLALALPAADRDWLAGFSAGLFALADEHDCELIGGDTTRGPLNICITVFGEVAPGQALRRDAARPGDDIWISGTLGDARLALAGIRGEVALQEDAQQLAGARLHLPTPRVALGRLLAEGALAHAAIDISDGLAGDLGHILERSGVGATLDVDALPAGPVLATCASGHAALRRAYTAAGGDDYELCFTAAPARRGAIEAAGAACGTPVTRVGRIEAAPGLRLTDGQGQPLELRLAGFDHFGGGQ</sequence>
<dbReference type="InterPro" id="IPR010918">
    <property type="entry name" value="PurM-like_C_dom"/>
</dbReference>
<feature type="domain" description="PurM-like C-terminal" evidence="4">
    <location>
        <begin position="152"/>
        <end position="310"/>
    </location>
</feature>
<comment type="caution">
    <text evidence="2">Lacks conserved residue(s) required for the propagation of feature annotation.</text>
</comment>
<dbReference type="InterPro" id="IPR036676">
    <property type="entry name" value="PurM-like_C_sf"/>
</dbReference>
<dbReference type="PIRSF" id="PIRSF005303">
    <property type="entry name" value="Thiam_monoph_kin"/>
    <property type="match status" value="1"/>
</dbReference>
<evidence type="ECO:0000256" key="1">
    <source>
        <dbReference type="ARBA" id="ARBA00022977"/>
    </source>
</evidence>
<protein>
    <recommendedName>
        <fullName evidence="2">Thiamine-monophosphate kinase</fullName>
        <shortName evidence="2">TMP kinase</shortName>
        <shortName evidence="2">Thiamine-phosphate kinase</shortName>
        <ecNumber evidence="2">2.7.4.16</ecNumber>
    </recommendedName>
</protein>
<keyword evidence="2" id="KW-0067">ATP-binding</keyword>
<evidence type="ECO:0000259" key="4">
    <source>
        <dbReference type="Pfam" id="PF02769"/>
    </source>
</evidence>
<dbReference type="InterPro" id="IPR006283">
    <property type="entry name" value="ThiL-like"/>
</dbReference>
<feature type="binding site" evidence="2">
    <location>
        <position position="49"/>
    </location>
    <ligand>
        <name>Mg(2+)</name>
        <dbReference type="ChEBI" id="CHEBI:18420"/>
        <label>2</label>
    </ligand>
</feature>
<feature type="binding site" evidence="2">
    <location>
        <position position="77"/>
    </location>
    <ligand>
        <name>Mg(2+)</name>
        <dbReference type="ChEBI" id="CHEBI:18420"/>
        <label>3</label>
    </ligand>
</feature>
<accession>A0A6I3XKA0</accession>
<feature type="binding site" evidence="2">
    <location>
        <position position="77"/>
    </location>
    <ligand>
        <name>Mg(2+)</name>
        <dbReference type="ChEBI" id="CHEBI:18420"/>
        <label>4</label>
    </ligand>
</feature>
<dbReference type="PANTHER" id="PTHR30270:SF0">
    <property type="entry name" value="THIAMINE-MONOPHOSPHATE KINASE"/>
    <property type="match status" value="1"/>
</dbReference>
<dbReference type="RefSeq" id="WP_155709798.1">
    <property type="nucleotide sequence ID" value="NZ_BMWU01000012.1"/>
</dbReference>
<feature type="binding site" evidence="2">
    <location>
        <position position="215"/>
    </location>
    <ligand>
        <name>Mg(2+)</name>
        <dbReference type="ChEBI" id="CHEBI:18420"/>
        <label>3</label>
    </ligand>
</feature>
<dbReference type="GO" id="GO:0009030">
    <property type="term" value="F:thiamine-phosphate kinase activity"/>
    <property type="evidence" value="ECO:0007669"/>
    <property type="project" value="UniProtKB-UniRule"/>
</dbReference>
<dbReference type="GO" id="GO:0005524">
    <property type="term" value="F:ATP binding"/>
    <property type="evidence" value="ECO:0007669"/>
    <property type="project" value="UniProtKB-UniRule"/>
</dbReference>
<comment type="pathway">
    <text evidence="2">Cofactor biosynthesis; thiamine diphosphate biosynthesis; thiamine diphosphate from thiamine phosphate: step 1/1.</text>
</comment>
<dbReference type="GO" id="GO:0000287">
    <property type="term" value="F:magnesium ion binding"/>
    <property type="evidence" value="ECO:0007669"/>
    <property type="project" value="UniProtKB-UniRule"/>
</dbReference>
<dbReference type="OrthoDB" id="9802811at2"/>
<dbReference type="Gene3D" id="3.30.1330.10">
    <property type="entry name" value="PurM-like, N-terminal domain"/>
    <property type="match status" value="1"/>
</dbReference>
<keyword evidence="2" id="KW-0479">Metal-binding</keyword>
<dbReference type="Gene3D" id="3.90.650.10">
    <property type="entry name" value="PurM-like C-terminal domain"/>
    <property type="match status" value="1"/>
</dbReference>
<comment type="function">
    <text evidence="2">Catalyzes the ATP-dependent phosphorylation of thiamine-monophosphate (TMP) to form thiamine-pyrophosphate (TPP), the active form of vitamin B1.</text>
</comment>
<proteinExistence type="inferred from homology"/>
<keyword evidence="2 5" id="KW-0808">Transferase</keyword>
<feature type="binding site" evidence="2">
    <location>
        <begin position="123"/>
        <end position="124"/>
    </location>
    <ligand>
        <name>ATP</name>
        <dbReference type="ChEBI" id="CHEBI:30616"/>
    </ligand>
</feature>
<gene>
    <name evidence="2 5" type="primary">thiL</name>
    <name evidence="5" type="ORF">GJV26_16590</name>
</gene>
<evidence type="ECO:0000313" key="5">
    <source>
        <dbReference type="EMBL" id="MUI14061.1"/>
    </source>
</evidence>
<dbReference type="Proteomes" id="UP000431684">
    <property type="component" value="Unassembled WGS sequence"/>
</dbReference>
<dbReference type="EMBL" id="WNWM01000002">
    <property type="protein sequence ID" value="MUI14061.1"/>
    <property type="molecule type" value="Genomic_DNA"/>
</dbReference>
<feature type="binding site" evidence="2">
    <location>
        <position position="148"/>
    </location>
    <ligand>
        <name>ATP</name>
        <dbReference type="ChEBI" id="CHEBI:30616"/>
    </ligand>
</feature>